<sequence>MDLTSLASGSLRLSASGRLPVDAVWERYTHPAWWPVWAPHLREVHYPDAVISPGTTGRVTGVGGVVAVFRIDAVDHEARTWSWSVRSGPVRVSLDHGVDPPDPGSGHPLGCTAWLVTRALWPVALGYAPVARWSLQRLVTG</sequence>
<keyword evidence="2" id="KW-1185">Reference proteome</keyword>
<dbReference type="SUPFAM" id="SSF55961">
    <property type="entry name" value="Bet v1-like"/>
    <property type="match status" value="1"/>
</dbReference>
<proteinExistence type="predicted"/>
<dbReference type="RefSeq" id="WP_345202149.1">
    <property type="nucleotide sequence ID" value="NZ_BAABGM010000003.1"/>
</dbReference>
<gene>
    <name evidence="1" type="ORF">GCM10023168_06190</name>
</gene>
<accession>A0ABP8K2D9</accession>
<dbReference type="Proteomes" id="UP001500945">
    <property type="component" value="Unassembled WGS sequence"/>
</dbReference>
<name>A0ABP8K2D9_9MICO</name>
<protein>
    <recommendedName>
        <fullName evidence="3">SRPBCC family protein</fullName>
    </recommendedName>
</protein>
<dbReference type="EMBL" id="BAABGM010000003">
    <property type="protein sequence ID" value="GAA4399211.1"/>
    <property type="molecule type" value="Genomic_DNA"/>
</dbReference>
<dbReference type="Gene3D" id="3.30.530.20">
    <property type="match status" value="1"/>
</dbReference>
<evidence type="ECO:0000313" key="1">
    <source>
        <dbReference type="EMBL" id="GAA4399211.1"/>
    </source>
</evidence>
<organism evidence="1 2">
    <name type="scientific">Fodinibacter luteus</name>
    <dbReference type="NCBI Taxonomy" id="552064"/>
    <lineage>
        <taxon>Bacteria</taxon>
        <taxon>Bacillati</taxon>
        <taxon>Actinomycetota</taxon>
        <taxon>Actinomycetes</taxon>
        <taxon>Micrococcales</taxon>
        <taxon>Intrasporangiaceae</taxon>
        <taxon>Fodinibacter (ex Wang et al. 2009)</taxon>
    </lineage>
</organism>
<dbReference type="InterPro" id="IPR023393">
    <property type="entry name" value="START-like_dom_sf"/>
</dbReference>
<comment type="caution">
    <text evidence="1">The sequence shown here is derived from an EMBL/GenBank/DDBJ whole genome shotgun (WGS) entry which is preliminary data.</text>
</comment>
<evidence type="ECO:0008006" key="3">
    <source>
        <dbReference type="Google" id="ProtNLM"/>
    </source>
</evidence>
<reference evidence="2" key="1">
    <citation type="journal article" date="2019" name="Int. J. Syst. Evol. Microbiol.">
        <title>The Global Catalogue of Microorganisms (GCM) 10K type strain sequencing project: providing services to taxonomists for standard genome sequencing and annotation.</title>
        <authorList>
            <consortium name="The Broad Institute Genomics Platform"/>
            <consortium name="The Broad Institute Genome Sequencing Center for Infectious Disease"/>
            <person name="Wu L."/>
            <person name="Ma J."/>
        </authorList>
    </citation>
    <scope>NUCLEOTIDE SEQUENCE [LARGE SCALE GENOMIC DNA]</scope>
    <source>
        <strain evidence="2">JCM 17809</strain>
    </source>
</reference>
<evidence type="ECO:0000313" key="2">
    <source>
        <dbReference type="Proteomes" id="UP001500945"/>
    </source>
</evidence>